<feature type="signal peptide" evidence="6">
    <location>
        <begin position="1"/>
        <end position="18"/>
    </location>
</feature>
<dbReference type="Pfam" id="PF01694">
    <property type="entry name" value="Rhomboid"/>
    <property type="match status" value="1"/>
</dbReference>
<keyword evidence="4 5" id="KW-0472">Membrane</keyword>
<dbReference type="GO" id="GO:0016020">
    <property type="term" value="C:membrane"/>
    <property type="evidence" value="ECO:0007669"/>
    <property type="project" value="UniProtKB-SubCell"/>
</dbReference>
<sequence length="392" mass="42669">MTLVVFLIFSCARALVAPAPRVRCAPSWAATAGSSEDVAAPEEPELWKLPQSKSPRRRIPLWPRPRAIWWTWVGVSSAVFVLTVWSAVSVALPGVNEVLEAKKKATNGLQVAIDAILGKCLTLRTPSGTLSTQSPLLSDLALDADRHAGQEYRLLTHAATHGSVMHLLWDAYILRSALFQKSTIRVREPVPLCGTVLLVWCLATFGAFAGGLAHREFYDLPRAIGASAVAAALHGAAFVARRHLGEQKLKRQTLGRLAVIAVGSAIFGMTPSVLVFGGFLAGAAFGYLTLPRFEAIEPEYALLRDKQDAERRKGEARSFAPVVAEGLEQSDPILRPLILFAVIFAFVPSLHLAFLQLPQAAYHAAFDPGQLSGRLLYAPLTWWQRLTWNPSS</sequence>
<dbReference type="SUPFAM" id="SSF144091">
    <property type="entry name" value="Rhomboid-like"/>
    <property type="match status" value="1"/>
</dbReference>
<accession>A0A7S0TAB2</accession>
<keyword evidence="2 5" id="KW-0812">Transmembrane</keyword>
<feature type="transmembrane region" description="Helical" evidence="5">
    <location>
        <begin position="190"/>
        <end position="214"/>
    </location>
</feature>
<keyword evidence="6" id="KW-0732">Signal</keyword>
<organism evidence="8">
    <name type="scientific">Chrysocystis fragilis</name>
    <dbReference type="NCBI Taxonomy" id="1411660"/>
    <lineage>
        <taxon>Eukaryota</taxon>
        <taxon>Sar</taxon>
        <taxon>Stramenopiles</taxon>
        <taxon>Ochrophyta</taxon>
        <taxon>Pelagophyceae</taxon>
        <taxon>Sarcinochrysidales</taxon>
        <taxon>Chrysocystaceae</taxon>
        <taxon>Chrysocystis</taxon>
    </lineage>
</organism>
<dbReference type="InterPro" id="IPR035952">
    <property type="entry name" value="Rhomboid-like_sf"/>
</dbReference>
<evidence type="ECO:0000256" key="2">
    <source>
        <dbReference type="ARBA" id="ARBA00022692"/>
    </source>
</evidence>
<evidence type="ECO:0000256" key="4">
    <source>
        <dbReference type="ARBA" id="ARBA00023136"/>
    </source>
</evidence>
<dbReference type="Gene3D" id="1.20.1540.10">
    <property type="entry name" value="Rhomboid-like"/>
    <property type="match status" value="1"/>
</dbReference>
<feature type="transmembrane region" description="Helical" evidence="5">
    <location>
        <begin position="259"/>
        <end position="288"/>
    </location>
</feature>
<feature type="chain" id="PRO_5030850966" description="Peptidase S54 rhomboid domain-containing protein" evidence="6">
    <location>
        <begin position="19"/>
        <end position="392"/>
    </location>
</feature>
<dbReference type="EMBL" id="HBFH01000176">
    <property type="protein sequence ID" value="CAD8730436.1"/>
    <property type="molecule type" value="Transcribed_RNA"/>
</dbReference>
<comment type="subcellular location">
    <subcellularLocation>
        <location evidence="1">Membrane</location>
        <topology evidence="1">Multi-pass membrane protein</topology>
    </subcellularLocation>
</comment>
<evidence type="ECO:0000256" key="3">
    <source>
        <dbReference type="ARBA" id="ARBA00022989"/>
    </source>
</evidence>
<evidence type="ECO:0000256" key="1">
    <source>
        <dbReference type="ARBA" id="ARBA00004141"/>
    </source>
</evidence>
<gene>
    <name evidence="8" type="ORF">CFRA1165_LOCUS125</name>
</gene>
<evidence type="ECO:0000256" key="5">
    <source>
        <dbReference type="SAM" id="Phobius"/>
    </source>
</evidence>
<feature type="transmembrane region" description="Helical" evidence="5">
    <location>
        <begin position="67"/>
        <end position="95"/>
    </location>
</feature>
<dbReference type="AlphaFoldDB" id="A0A7S0TAB2"/>
<proteinExistence type="predicted"/>
<evidence type="ECO:0000313" key="8">
    <source>
        <dbReference type="EMBL" id="CAD8730436.1"/>
    </source>
</evidence>
<feature type="transmembrane region" description="Helical" evidence="5">
    <location>
        <begin position="220"/>
        <end position="239"/>
    </location>
</feature>
<protein>
    <recommendedName>
        <fullName evidence="7">Peptidase S54 rhomboid domain-containing protein</fullName>
    </recommendedName>
</protein>
<feature type="transmembrane region" description="Helical" evidence="5">
    <location>
        <begin position="337"/>
        <end position="355"/>
    </location>
</feature>
<reference evidence="8" key="1">
    <citation type="submission" date="2021-01" db="EMBL/GenBank/DDBJ databases">
        <authorList>
            <person name="Corre E."/>
            <person name="Pelletier E."/>
            <person name="Niang G."/>
            <person name="Scheremetjew M."/>
            <person name="Finn R."/>
            <person name="Kale V."/>
            <person name="Holt S."/>
            <person name="Cochrane G."/>
            <person name="Meng A."/>
            <person name="Brown T."/>
            <person name="Cohen L."/>
        </authorList>
    </citation>
    <scope>NUCLEOTIDE SEQUENCE</scope>
    <source>
        <strain evidence="8">CCMP3189</strain>
    </source>
</reference>
<feature type="domain" description="Peptidase S54 rhomboid" evidence="7">
    <location>
        <begin position="149"/>
        <end position="289"/>
    </location>
</feature>
<dbReference type="GO" id="GO:0004252">
    <property type="term" value="F:serine-type endopeptidase activity"/>
    <property type="evidence" value="ECO:0007669"/>
    <property type="project" value="InterPro"/>
</dbReference>
<dbReference type="InterPro" id="IPR022764">
    <property type="entry name" value="Peptidase_S54_rhomboid_dom"/>
</dbReference>
<evidence type="ECO:0000259" key="7">
    <source>
        <dbReference type="Pfam" id="PF01694"/>
    </source>
</evidence>
<name>A0A7S0TAB2_9STRA</name>
<evidence type="ECO:0000256" key="6">
    <source>
        <dbReference type="SAM" id="SignalP"/>
    </source>
</evidence>
<keyword evidence="3 5" id="KW-1133">Transmembrane helix</keyword>